<keyword evidence="4" id="KW-0808">Transferase</keyword>
<dbReference type="SMART" id="SM00220">
    <property type="entry name" value="S_TKc"/>
    <property type="match status" value="1"/>
</dbReference>
<keyword evidence="11" id="KW-1133">Transmembrane helix</keyword>
<dbReference type="EC" id="2.7.11.1" evidence="2"/>
<sequence>MPCGVYEAKCRYSERNNRIRGFRREKWRRSIRVPGMNGIRRDEIDKNTMVFVWTANIPVTALCNHSAPIECCFGTGSCVLKFNTSQYMAMDECVEVKEYIYSWGEDGFPTTLCCRNALTVVSNALATQALSSGGQVFLSQDQWQPCLQSFHPQPGMSLDSCGFDNLYRGSSICSNFILQDVRTLQQYQDALSRCSHFNQPFGQSCADCTGGISNVRDTLYSQVEKHNNEIDRAICGVAAIVALAAGRPNDPLVDKFLLCLPSSASGSDKSRGSLWKALLSVPVVVIVILIVVIMVKCLSKKKGGKPVDLQDITAWSGLYWFCKAEIENAMNYGGRKISLGRGSAGHVYRGVLPSGQIVAIKHLTRSNTSESFTREVEGLSRLRHPNLVCLFGCCIEGDERYLVYEFCANGNLAQHLLRRDSHLTWETRVRILRDCSFALKYLHHHMEGCVVHRDIKASNMQCKFEYVLTNILLTEKYQAKLSDFGLSKVMGIKESKVFTDVRGTIGYMDPEYMSNAKLTCASDVYSFGIVALQILSGQKVIELDLDARDQLTRKARDVSMGKRPLSDFEDPRLKGKVDKADFEAILQIAVLCVAKSSKGRPTIEVVFDELDKVCMDTETKMKVKKDESSSSNSTPSSKSSKSAPL</sequence>
<evidence type="ECO:0000259" key="12">
    <source>
        <dbReference type="PROSITE" id="PS50011"/>
    </source>
</evidence>
<dbReference type="GO" id="GO:0005524">
    <property type="term" value="F:ATP binding"/>
    <property type="evidence" value="ECO:0007669"/>
    <property type="project" value="UniProtKB-KW"/>
</dbReference>
<dbReference type="Pfam" id="PF00069">
    <property type="entry name" value="Pkinase"/>
    <property type="match status" value="1"/>
</dbReference>
<keyword evidence="5" id="KW-0547">Nucleotide-binding</keyword>
<gene>
    <name evidence="13" type="ORF">V8G54_032945</name>
</gene>
<evidence type="ECO:0000256" key="11">
    <source>
        <dbReference type="SAM" id="Phobius"/>
    </source>
</evidence>
<accession>A0AAQ3MMF6</accession>
<dbReference type="GO" id="GO:0016020">
    <property type="term" value="C:membrane"/>
    <property type="evidence" value="ECO:0007669"/>
    <property type="project" value="UniProtKB-SubCell"/>
</dbReference>
<organism evidence="13 14">
    <name type="scientific">Vigna mungo</name>
    <name type="common">Black gram</name>
    <name type="synonym">Phaseolus mungo</name>
    <dbReference type="NCBI Taxonomy" id="3915"/>
    <lineage>
        <taxon>Eukaryota</taxon>
        <taxon>Viridiplantae</taxon>
        <taxon>Streptophyta</taxon>
        <taxon>Embryophyta</taxon>
        <taxon>Tracheophyta</taxon>
        <taxon>Spermatophyta</taxon>
        <taxon>Magnoliopsida</taxon>
        <taxon>eudicotyledons</taxon>
        <taxon>Gunneridae</taxon>
        <taxon>Pentapetalae</taxon>
        <taxon>rosids</taxon>
        <taxon>fabids</taxon>
        <taxon>Fabales</taxon>
        <taxon>Fabaceae</taxon>
        <taxon>Papilionoideae</taxon>
        <taxon>50 kb inversion clade</taxon>
        <taxon>NPAAA clade</taxon>
        <taxon>indigoferoid/millettioid clade</taxon>
        <taxon>Phaseoleae</taxon>
        <taxon>Vigna</taxon>
    </lineage>
</organism>
<dbReference type="InterPro" id="IPR000719">
    <property type="entry name" value="Prot_kinase_dom"/>
</dbReference>
<feature type="compositionally biased region" description="Low complexity" evidence="10">
    <location>
        <begin position="629"/>
        <end position="645"/>
    </location>
</feature>
<evidence type="ECO:0000256" key="7">
    <source>
        <dbReference type="ARBA" id="ARBA00022840"/>
    </source>
</evidence>
<dbReference type="InterPro" id="IPR043891">
    <property type="entry name" value="SPARK"/>
</dbReference>
<dbReference type="InterPro" id="IPR011009">
    <property type="entry name" value="Kinase-like_dom_sf"/>
</dbReference>
<dbReference type="EMBL" id="CP144691">
    <property type="protein sequence ID" value="WVY93857.1"/>
    <property type="molecule type" value="Genomic_DNA"/>
</dbReference>
<comment type="catalytic activity">
    <reaction evidence="8">
        <text>L-threonyl-[protein] + ATP = O-phospho-L-threonyl-[protein] + ADP + H(+)</text>
        <dbReference type="Rhea" id="RHEA:46608"/>
        <dbReference type="Rhea" id="RHEA-COMP:11060"/>
        <dbReference type="Rhea" id="RHEA-COMP:11605"/>
        <dbReference type="ChEBI" id="CHEBI:15378"/>
        <dbReference type="ChEBI" id="CHEBI:30013"/>
        <dbReference type="ChEBI" id="CHEBI:30616"/>
        <dbReference type="ChEBI" id="CHEBI:61977"/>
        <dbReference type="ChEBI" id="CHEBI:456216"/>
        <dbReference type="EC" id="2.7.11.1"/>
    </reaction>
</comment>
<evidence type="ECO:0000256" key="8">
    <source>
        <dbReference type="ARBA" id="ARBA00047899"/>
    </source>
</evidence>
<evidence type="ECO:0000256" key="1">
    <source>
        <dbReference type="ARBA" id="ARBA00004479"/>
    </source>
</evidence>
<feature type="region of interest" description="Disordered" evidence="10">
    <location>
        <begin position="621"/>
        <end position="645"/>
    </location>
</feature>
<keyword evidence="11" id="KW-0812">Transmembrane</keyword>
<dbReference type="AlphaFoldDB" id="A0AAQ3MMF6"/>
<keyword evidence="3" id="KW-0723">Serine/threonine-protein kinase</keyword>
<evidence type="ECO:0000256" key="6">
    <source>
        <dbReference type="ARBA" id="ARBA00022777"/>
    </source>
</evidence>
<keyword evidence="7" id="KW-0067">ATP-binding</keyword>
<evidence type="ECO:0000256" key="3">
    <source>
        <dbReference type="ARBA" id="ARBA00022527"/>
    </source>
</evidence>
<evidence type="ECO:0000256" key="5">
    <source>
        <dbReference type="ARBA" id="ARBA00022741"/>
    </source>
</evidence>
<dbReference type="SUPFAM" id="SSF56112">
    <property type="entry name" value="Protein kinase-like (PK-like)"/>
    <property type="match status" value="1"/>
</dbReference>
<dbReference type="PROSITE" id="PS50011">
    <property type="entry name" value="PROTEIN_KINASE_DOM"/>
    <property type="match status" value="1"/>
</dbReference>
<feature type="transmembrane region" description="Helical" evidence="11">
    <location>
        <begin position="274"/>
        <end position="295"/>
    </location>
</feature>
<dbReference type="PANTHER" id="PTHR48006:SF102">
    <property type="entry name" value="LEUCINE-RICH REPEAT-CONTAINING PROTEIN DDB_G0281931-RELATED"/>
    <property type="match status" value="1"/>
</dbReference>
<keyword evidence="14" id="KW-1185">Reference proteome</keyword>
<evidence type="ECO:0000256" key="2">
    <source>
        <dbReference type="ARBA" id="ARBA00012513"/>
    </source>
</evidence>
<dbReference type="Gene3D" id="3.30.200.20">
    <property type="entry name" value="Phosphorylase Kinase, domain 1"/>
    <property type="match status" value="1"/>
</dbReference>
<comment type="subcellular location">
    <subcellularLocation>
        <location evidence="1">Membrane</location>
        <topology evidence="1">Single-pass type I membrane protein</topology>
    </subcellularLocation>
</comment>
<evidence type="ECO:0000256" key="10">
    <source>
        <dbReference type="SAM" id="MobiDB-lite"/>
    </source>
</evidence>
<dbReference type="Pfam" id="PF19160">
    <property type="entry name" value="SPARK"/>
    <property type="match status" value="1"/>
</dbReference>
<name>A0AAQ3MMF6_VIGMU</name>
<proteinExistence type="predicted"/>
<dbReference type="Proteomes" id="UP001374535">
    <property type="component" value="Chromosome 10"/>
</dbReference>
<dbReference type="PANTHER" id="PTHR48006">
    <property type="entry name" value="LEUCINE-RICH REPEAT-CONTAINING PROTEIN DDB_G0281931-RELATED"/>
    <property type="match status" value="1"/>
</dbReference>
<reference evidence="13 14" key="1">
    <citation type="journal article" date="2023" name="Life. Sci Alliance">
        <title>Evolutionary insights into 3D genome organization and epigenetic landscape of Vigna mungo.</title>
        <authorList>
            <person name="Junaid A."/>
            <person name="Singh B."/>
            <person name="Bhatia S."/>
        </authorList>
    </citation>
    <scope>NUCLEOTIDE SEQUENCE [LARGE SCALE GENOMIC DNA]</scope>
    <source>
        <strain evidence="13">Urdbean</strain>
    </source>
</reference>
<comment type="catalytic activity">
    <reaction evidence="9">
        <text>L-seryl-[protein] + ATP = O-phospho-L-seryl-[protein] + ADP + H(+)</text>
        <dbReference type="Rhea" id="RHEA:17989"/>
        <dbReference type="Rhea" id="RHEA-COMP:9863"/>
        <dbReference type="Rhea" id="RHEA-COMP:11604"/>
        <dbReference type="ChEBI" id="CHEBI:15378"/>
        <dbReference type="ChEBI" id="CHEBI:29999"/>
        <dbReference type="ChEBI" id="CHEBI:30616"/>
        <dbReference type="ChEBI" id="CHEBI:83421"/>
        <dbReference type="ChEBI" id="CHEBI:456216"/>
        <dbReference type="EC" id="2.7.11.1"/>
    </reaction>
</comment>
<dbReference type="InterPro" id="IPR051824">
    <property type="entry name" value="LRR_Rcpt-Like_S/T_Kinase"/>
</dbReference>
<evidence type="ECO:0000313" key="13">
    <source>
        <dbReference type="EMBL" id="WVY93857.1"/>
    </source>
</evidence>
<protein>
    <recommendedName>
        <fullName evidence="2">non-specific serine/threonine protein kinase</fullName>
        <ecNumber evidence="2">2.7.11.1</ecNumber>
    </recommendedName>
</protein>
<keyword evidence="11" id="KW-0472">Membrane</keyword>
<evidence type="ECO:0000256" key="9">
    <source>
        <dbReference type="ARBA" id="ARBA00048679"/>
    </source>
</evidence>
<dbReference type="GO" id="GO:0004674">
    <property type="term" value="F:protein serine/threonine kinase activity"/>
    <property type="evidence" value="ECO:0007669"/>
    <property type="project" value="UniProtKB-KW"/>
</dbReference>
<feature type="domain" description="Protein kinase" evidence="12">
    <location>
        <begin position="333"/>
        <end position="613"/>
    </location>
</feature>
<evidence type="ECO:0000256" key="4">
    <source>
        <dbReference type="ARBA" id="ARBA00022679"/>
    </source>
</evidence>
<evidence type="ECO:0000313" key="14">
    <source>
        <dbReference type="Proteomes" id="UP001374535"/>
    </source>
</evidence>
<dbReference type="Gene3D" id="1.10.510.10">
    <property type="entry name" value="Transferase(Phosphotransferase) domain 1"/>
    <property type="match status" value="1"/>
</dbReference>
<keyword evidence="6" id="KW-0418">Kinase</keyword>
<dbReference type="FunFam" id="1.10.510.10:FF:000530">
    <property type="entry name" value="probable receptor-like protein kinase At5g59700"/>
    <property type="match status" value="1"/>
</dbReference>